<dbReference type="OrthoDB" id="442947at2759"/>
<keyword evidence="2" id="KW-0694">RNA-binding</keyword>
<dbReference type="FunCoup" id="A0A1Q3BKN0">
    <property type="interactions" value="148"/>
</dbReference>
<dbReference type="Proteomes" id="UP000187406">
    <property type="component" value="Unassembled WGS sequence"/>
</dbReference>
<proteinExistence type="predicted"/>
<dbReference type="Gene3D" id="3.30.1370.10">
    <property type="entry name" value="K Homology domain, type 1"/>
    <property type="match status" value="4"/>
</dbReference>
<feature type="domain" description="K Homology" evidence="4">
    <location>
        <begin position="143"/>
        <end position="215"/>
    </location>
</feature>
<gene>
    <name evidence="5" type="ORF">CFOL_v3_12083</name>
</gene>
<dbReference type="InterPro" id="IPR004088">
    <property type="entry name" value="KH_dom_type_1"/>
</dbReference>
<feature type="domain" description="K Homology" evidence="4">
    <location>
        <begin position="282"/>
        <end position="358"/>
    </location>
</feature>
<keyword evidence="6" id="KW-1185">Reference proteome</keyword>
<dbReference type="PROSITE" id="PS50084">
    <property type="entry name" value="KH_TYPE_1"/>
    <property type="match status" value="4"/>
</dbReference>
<evidence type="ECO:0000259" key="4">
    <source>
        <dbReference type="SMART" id="SM00322"/>
    </source>
</evidence>
<reference evidence="6" key="1">
    <citation type="submission" date="2016-04" db="EMBL/GenBank/DDBJ databases">
        <title>Cephalotus genome sequencing.</title>
        <authorList>
            <person name="Fukushima K."/>
            <person name="Hasebe M."/>
            <person name="Fang X."/>
        </authorList>
    </citation>
    <scope>NUCLEOTIDE SEQUENCE [LARGE SCALE GENOMIC DNA]</scope>
    <source>
        <strain evidence="6">cv. St1</strain>
    </source>
</reference>
<name>A0A1Q3BKN0_CEPFO</name>
<evidence type="ECO:0000256" key="1">
    <source>
        <dbReference type="ARBA" id="ARBA00022737"/>
    </source>
</evidence>
<dbReference type="SMART" id="SM00322">
    <property type="entry name" value="KH"/>
    <property type="match status" value="4"/>
</dbReference>
<evidence type="ECO:0000256" key="2">
    <source>
        <dbReference type="PROSITE-ProRule" id="PRU00117"/>
    </source>
</evidence>
<feature type="domain" description="K Homology" evidence="4">
    <location>
        <begin position="32"/>
        <end position="103"/>
    </location>
</feature>
<dbReference type="Pfam" id="PF00013">
    <property type="entry name" value="KH_1"/>
    <property type="match status" value="4"/>
</dbReference>
<feature type="domain" description="K Homology" evidence="4">
    <location>
        <begin position="374"/>
        <end position="449"/>
    </location>
</feature>
<accession>A0A1Q3BKN0</accession>
<dbReference type="STRING" id="3775.A0A1Q3BKN0"/>
<dbReference type="AlphaFoldDB" id="A0A1Q3BKN0"/>
<dbReference type="InParanoid" id="A0A1Q3BKN0"/>
<evidence type="ECO:0000256" key="3">
    <source>
        <dbReference type="SAM" id="MobiDB-lite"/>
    </source>
</evidence>
<dbReference type="SUPFAM" id="SSF54791">
    <property type="entry name" value="Eukaryotic type KH-domain (KH-domain type I)"/>
    <property type="match status" value="4"/>
</dbReference>
<evidence type="ECO:0000313" key="6">
    <source>
        <dbReference type="Proteomes" id="UP000187406"/>
    </source>
</evidence>
<dbReference type="PANTHER" id="PTHR10288">
    <property type="entry name" value="KH DOMAIN CONTAINING RNA BINDING PROTEIN"/>
    <property type="match status" value="1"/>
</dbReference>
<dbReference type="CDD" id="cd22459">
    <property type="entry name" value="KH-I_PEPPER_rpt1_like"/>
    <property type="match status" value="1"/>
</dbReference>
<sequence>MQSVTVFPHNNNHHHQRKRRQHQTFTLKLQPGDVAFRIVCHVSIVAGLIGPNGSIISHLRRETGCKIHCEEAVANAEHRVVLIVGSGFIDKTIVLHRDDAQIVECDVSCAMKAVVRVFERIWAVEEEAEERKKKEDAAGGEEDEAFCGLLVDATQIGAVVGRGGKNIVSMRRETGAKIRILPPPDFAPRDDNLIQITGGYLAVRKALIAVTCCLQDYPTMEKHPTLYARPVETAHNGIPPDLHAEFFPNLSALLPSMSGKSVNHASNAPSLSTDADVHGMHEKVVFRLLCSNAATGAIIGKRGSIVRALQNETGASIKCAAPLLGSGDRVVTISAVENLESWYSIAQNAAILVFARLIESDIERGLPSGLSKGATVTARLIVAADVVDCLGGNGGTVLSEMTDVTGADIQILEENQSLNCGLVNDVVVQIIGEYNNVQNALFQVTGKLRENLLPIEVLNEVRERNPYGRVMDTTPGLHQSLALSSYSNQETALTQEMDQLQLSDNHISASTDSERGIQILRGLLIIICPARCLMKLDQENLVDQ</sequence>
<dbReference type="EMBL" id="BDDD01000641">
    <property type="protein sequence ID" value="GAV68580.1"/>
    <property type="molecule type" value="Genomic_DNA"/>
</dbReference>
<keyword evidence="1" id="KW-0677">Repeat</keyword>
<dbReference type="InterPro" id="IPR004087">
    <property type="entry name" value="KH_dom"/>
</dbReference>
<organism evidence="5 6">
    <name type="scientific">Cephalotus follicularis</name>
    <name type="common">Albany pitcher plant</name>
    <dbReference type="NCBI Taxonomy" id="3775"/>
    <lineage>
        <taxon>Eukaryota</taxon>
        <taxon>Viridiplantae</taxon>
        <taxon>Streptophyta</taxon>
        <taxon>Embryophyta</taxon>
        <taxon>Tracheophyta</taxon>
        <taxon>Spermatophyta</taxon>
        <taxon>Magnoliopsida</taxon>
        <taxon>eudicotyledons</taxon>
        <taxon>Gunneridae</taxon>
        <taxon>Pentapetalae</taxon>
        <taxon>rosids</taxon>
        <taxon>fabids</taxon>
        <taxon>Oxalidales</taxon>
        <taxon>Cephalotaceae</taxon>
        <taxon>Cephalotus</taxon>
    </lineage>
</organism>
<protein>
    <submittedName>
        <fullName evidence="5">KH_1 domain-containing protein/KH_3 domain-containing protein</fullName>
    </submittedName>
</protein>
<dbReference type="GO" id="GO:0003723">
    <property type="term" value="F:RNA binding"/>
    <property type="evidence" value="ECO:0007669"/>
    <property type="project" value="UniProtKB-UniRule"/>
</dbReference>
<evidence type="ECO:0000313" key="5">
    <source>
        <dbReference type="EMBL" id="GAV68580.1"/>
    </source>
</evidence>
<comment type="caution">
    <text evidence="5">The sequence shown here is derived from an EMBL/GenBank/DDBJ whole genome shotgun (WGS) entry which is preliminary data.</text>
</comment>
<feature type="compositionally biased region" description="Basic residues" evidence="3">
    <location>
        <begin position="11"/>
        <end position="22"/>
    </location>
</feature>
<dbReference type="InterPro" id="IPR036612">
    <property type="entry name" value="KH_dom_type_1_sf"/>
</dbReference>
<feature type="region of interest" description="Disordered" evidence="3">
    <location>
        <begin position="1"/>
        <end position="22"/>
    </location>
</feature>